<evidence type="ECO:0000313" key="4">
    <source>
        <dbReference type="EMBL" id="RHW70881.1"/>
    </source>
</evidence>
<evidence type="ECO:0000256" key="2">
    <source>
        <dbReference type="RuleBase" id="RU366048"/>
    </source>
</evidence>
<dbReference type="Proteomes" id="UP000266743">
    <property type="component" value="Chromosome 8"/>
</dbReference>
<dbReference type="CDD" id="cd03401">
    <property type="entry name" value="SPFH_prohibitin"/>
    <property type="match status" value="1"/>
</dbReference>
<dbReference type="Pfam" id="PF01145">
    <property type="entry name" value="Band_7"/>
    <property type="match status" value="1"/>
</dbReference>
<dbReference type="SMART" id="SM00244">
    <property type="entry name" value="PHB"/>
    <property type="match status" value="1"/>
</dbReference>
<dbReference type="SUPFAM" id="SSF117892">
    <property type="entry name" value="Band 7/SPFH domain"/>
    <property type="match status" value="1"/>
</dbReference>
<keyword evidence="2" id="KW-0472">Membrane</keyword>
<comment type="similarity">
    <text evidence="1 2">Belongs to the prohibitin family.</text>
</comment>
<dbReference type="PRINTS" id="PR00679">
    <property type="entry name" value="PROHIBITIN"/>
</dbReference>
<protein>
    <recommendedName>
        <fullName evidence="2">Prohibitin</fullName>
    </recommendedName>
</protein>
<dbReference type="GO" id="GO:0005743">
    <property type="term" value="C:mitochondrial inner membrane"/>
    <property type="evidence" value="ECO:0007669"/>
    <property type="project" value="UniProtKB-SubCell"/>
</dbReference>
<dbReference type="AlphaFoldDB" id="A0A3L6L5Q0"/>
<keyword evidence="2" id="KW-0496">Mitochondrion</keyword>
<dbReference type="InterPro" id="IPR001107">
    <property type="entry name" value="Band_7"/>
</dbReference>
<keyword evidence="2" id="KW-0999">Mitochondrion inner membrane</keyword>
<evidence type="ECO:0000256" key="1">
    <source>
        <dbReference type="ARBA" id="ARBA00009658"/>
    </source>
</evidence>
<comment type="subcellular location">
    <subcellularLocation>
        <location evidence="2">Mitochondrion inner membrane</location>
    </subcellularLocation>
</comment>
<dbReference type="GO" id="GO:0007005">
    <property type="term" value="P:mitochondrion organization"/>
    <property type="evidence" value="ECO:0007669"/>
    <property type="project" value="TreeGrafter"/>
</dbReference>
<dbReference type="PANTHER" id="PTHR23222:SF0">
    <property type="entry name" value="PROHIBITIN 1"/>
    <property type="match status" value="1"/>
</dbReference>
<organism evidence="4 5">
    <name type="scientific">Trypanosoma brucei equiperdum</name>
    <dbReference type="NCBI Taxonomy" id="630700"/>
    <lineage>
        <taxon>Eukaryota</taxon>
        <taxon>Discoba</taxon>
        <taxon>Euglenozoa</taxon>
        <taxon>Kinetoplastea</taxon>
        <taxon>Metakinetoplastina</taxon>
        <taxon>Trypanosomatida</taxon>
        <taxon>Trypanosomatidae</taxon>
        <taxon>Trypanosoma</taxon>
    </lineage>
</organism>
<name>A0A3L6L5Q0_9TRYP</name>
<reference evidence="4 5" key="1">
    <citation type="submission" date="2018-09" db="EMBL/GenBank/DDBJ databases">
        <title>whole genome sequence of T. equiperdum IVM-t1 strain.</title>
        <authorList>
            <person name="Suganuma K."/>
        </authorList>
    </citation>
    <scope>NUCLEOTIDE SEQUENCE [LARGE SCALE GENOMIC DNA]</scope>
    <source>
        <strain evidence="4 5">IVM-t1</strain>
    </source>
</reference>
<accession>A0A3L6L5Q0</accession>
<dbReference type="Gene3D" id="3.30.479.30">
    <property type="entry name" value="Band 7 domain"/>
    <property type="match status" value="1"/>
</dbReference>
<dbReference type="InterPro" id="IPR000163">
    <property type="entry name" value="Prohibitin"/>
</dbReference>
<evidence type="ECO:0000313" key="5">
    <source>
        <dbReference type="Proteomes" id="UP000266743"/>
    </source>
</evidence>
<gene>
    <name evidence="4" type="primary">PHB1</name>
    <name evidence="4" type="ORF">DPX39_080050200</name>
</gene>
<comment type="caution">
    <text evidence="4">The sequence shown here is derived from an EMBL/GenBank/DDBJ whole genome shotgun (WGS) entry which is preliminary data.</text>
</comment>
<dbReference type="EMBL" id="QSBY01000008">
    <property type="protein sequence ID" value="RHW70881.1"/>
    <property type="molecule type" value="Genomic_DNA"/>
</dbReference>
<proteinExistence type="inferred from homology"/>
<dbReference type="PANTHER" id="PTHR23222">
    <property type="entry name" value="PROHIBITIN"/>
    <property type="match status" value="1"/>
</dbReference>
<dbReference type="InterPro" id="IPR036013">
    <property type="entry name" value="Band_7/SPFH_dom_sf"/>
</dbReference>
<sequence>MTGTKDLQMVNISLRVLFRPQTDRLPQIYREFGMDYDERILPSISNEILKAVVAEYKAEELIQKRDVVSARIYQLMQSKVSQFGLVLEDLSLVDIQFGKEFMVAVEQKQVAQQEAERFRYVVLENEQKRRAAVVRAEGEAESARLISEAIQRSGGGLLELRRIEAAVDIASKLIPMRNVTFLPGGSNMLLHMKSHQASEQAH</sequence>
<evidence type="ECO:0000259" key="3">
    <source>
        <dbReference type="SMART" id="SM00244"/>
    </source>
</evidence>
<feature type="domain" description="Band 7" evidence="3">
    <location>
        <begin position="1"/>
        <end position="109"/>
    </location>
</feature>